<sequence length="905" mass="104970">MKSFLSRVISDVLQKVETPLEHQIFVLPSQRACVFLKHELKAQLNKASFLPKIISIESYIQEIADISQIDQVQLIFEFYSVYKKCTPEEAVESFDQFYKWATVVLQDFNEVDRHLIDAKDLFTYLRDINRLNNWTPNTEITKNYFSFFERLNTYYFELYQHLLEQKKGYQGLIYREAENNIQHYLNNIENKHVTLVGFNALNKAEEHIFQELLQNGNASIYWDVDKSYLEKSNTTGTFVRKYKSEWSVLKNTINWVDDHFSSSEQEIQIIGAAKNVSQLKYAGEILSKQDKFNNTALVLADESLLPLMLNSLPNGIDKINITMGLSLRDMPLSNFFESIFNLFLNQEKLGLVKKNAFYYKDILNLINNPFYKTIEKESEEISQFIGKNNLIFVSTQEISELCNSKTLDLLLIQKLNGVHDLIQRILDGIHQFKDEFSGIEKEYLMRFYAVFQQFLNLNNKFNYIKDLKTLHHFFNQLVRNEKMAFQGEPLEGLQLMGMLETRVIDFETVILTSMNEGILPASKQENSFIPFDVKKHVGLPTYQEKDAIFSYHFYRLLQRAKKVFLLYNTEKDAYGTGEKSRFLTQLEINRPEIKQALVGAKVSMAPKELLEIPKSKELQIELQQLAAKGISPSALTSYINNPIDFYYQKILKIREVEEVEETVAVNTMGTVIHETLEELYTPYINSILTEGVIKKMKSISENLVISNFNKVYVNGNIATGKNKLIFEVSKKYLDRFLNMELADVKAGKEIKIIALEQKLSYNLKVDGIDFPIKLGGIVDRIDEVDGVLRILDYKTGMVKAADLKLNDFSKMKLDYKYTKAMQVMLYAFLYKMNSEDSGSSMMEAGIISFKNLNNGFLKMNFGEGRSKDNEITSERLENYIEDLKQILIEIFDASIPFKENPDKKF</sequence>
<name>A0ABU2Y675_9FLAO</name>
<dbReference type="Gene3D" id="1.10.486.10">
    <property type="entry name" value="PCRA, domain 4"/>
    <property type="match status" value="1"/>
</dbReference>
<keyword evidence="3" id="KW-1185">Reference proteome</keyword>
<reference evidence="2 3" key="1">
    <citation type="submission" date="2023-09" db="EMBL/GenBank/DDBJ databases">
        <authorList>
            <person name="Rey-Velasco X."/>
        </authorList>
    </citation>
    <scope>NUCLEOTIDE SEQUENCE [LARGE SCALE GENOMIC DNA]</scope>
    <source>
        <strain evidence="2 3">P050</strain>
    </source>
</reference>
<dbReference type="Pfam" id="PF12705">
    <property type="entry name" value="PDDEXK_1"/>
    <property type="match status" value="1"/>
</dbReference>
<dbReference type="SUPFAM" id="SSF52980">
    <property type="entry name" value="Restriction endonuclease-like"/>
    <property type="match status" value="1"/>
</dbReference>
<dbReference type="InterPro" id="IPR011604">
    <property type="entry name" value="PDDEXK-like_dom_sf"/>
</dbReference>
<evidence type="ECO:0000313" key="2">
    <source>
        <dbReference type="EMBL" id="MDT0553704.1"/>
    </source>
</evidence>
<organism evidence="2 3">
    <name type="scientific">Urechidicola vernalis</name>
    <dbReference type="NCBI Taxonomy" id="3075600"/>
    <lineage>
        <taxon>Bacteria</taxon>
        <taxon>Pseudomonadati</taxon>
        <taxon>Bacteroidota</taxon>
        <taxon>Flavobacteriia</taxon>
        <taxon>Flavobacteriales</taxon>
        <taxon>Flavobacteriaceae</taxon>
        <taxon>Urechidicola</taxon>
    </lineage>
</organism>
<dbReference type="InterPro" id="IPR011335">
    <property type="entry name" value="Restrct_endonuc-II-like"/>
</dbReference>
<feature type="domain" description="PD-(D/E)XK endonuclease-like" evidence="1">
    <location>
        <begin position="630"/>
        <end position="901"/>
    </location>
</feature>
<dbReference type="Gene3D" id="3.90.320.10">
    <property type="match status" value="1"/>
</dbReference>
<dbReference type="EMBL" id="JAVRHV010000005">
    <property type="protein sequence ID" value="MDT0553704.1"/>
    <property type="molecule type" value="Genomic_DNA"/>
</dbReference>
<dbReference type="Gene3D" id="3.40.50.300">
    <property type="entry name" value="P-loop containing nucleotide triphosphate hydrolases"/>
    <property type="match status" value="1"/>
</dbReference>
<dbReference type="InterPro" id="IPR027417">
    <property type="entry name" value="P-loop_NTPase"/>
</dbReference>
<dbReference type="InterPro" id="IPR038726">
    <property type="entry name" value="PDDEXK_AddAB-type"/>
</dbReference>
<gene>
    <name evidence="2" type="ORF">RM519_10640</name>
</gene>
<evidence type="ECO:0000313" key="3">
    <source>
        <dbReference type="Proteomes" id="UP001252186"/>
    </source>
</evidence>
<protein>
    <submittedName>
        <fullName evidence="2">PD-(D/E)XK nuclease family protein</fullName>
    </submittedName>
</protein>
<evidence type="ECO:0000259" key="1">
    <source>
        <dbReference type="Pfam" id="PF12705"/>
    </source>
</evidence>
<dbReference type="RefSeq" id="WP_311593791.1">
    <property type="nucleotide sequence ID" value="NZ_JAVRHV010000005.1"/>
</dbReference>
<comment type="caution">
    <text evidence="2">The sequence shown here is derived from an EMBL/GenBank/DDBJ whole genome shotgun (WGS) entry which is preliminary data.</text>
</comment>
<accession>A0ABU2Y675</accession>
<proteinExistence type="predicted"/>
<dbReference type="SUPFAM" id="SSF52540">
    <property type="entry name" value="P-loop containing nucleoside triphosphate hydrolases"/>
    <property type="match status" value="1"/>
</dbReference>
<dbReference type="Proteomes" id="UP001252186">
    <property type="component" value="Unassembled WGS sequence"/>
</dbReference>